<dbReference type="RefSeq" id="WP_095116198.1">
    <property type="nucleotide sequence ID" value="NZ_BMCB01000001.1"/>
</dbReference>
<dbReference type="EMBL" id="LT906464">
    <property type="protein sequence ID" value="SNW01588.1"/>
    <property type="molecule type" value="Genomic_DNA"/>
</dbReference>
<reference evidence="4" key="3">
    <citation type="journal article" date="2019" name="Int. J. Syst. Evol. Microbiol.">
        <title>The Global Catalogue of Microorganisms (GCM) 10K type strain sequencing project: providing services to taxonomists for standard genome sequencing and annotation.</title>
        <authorList>
            <consortium name="The Broad Institute Genomics Platform"/>
            <consortium name="The Broad Institute Genome Sequencing Center for Infectious Disease"/>
            <person name="Wu L."/>
            <person name="Ma J."/>
        </authorList>
    </citation>
    <scope>NUCLEOTIDE SEQUENCE [LARGE SCALE GENOMIC DNA]</scope>
    <source>
        <strain evidence="4">CCM 4175</strain>
    </source>
</reference>
<name>A0A240C3A7_9STAP</name>
<reference evidence="2 3" key="2">
    <citation type="submission" date="2017-06" db="EMBL/GenBank/DDBJ databases">
        <authorList>
            <consortium name="Pathogen Informatics"/>
        </authorList>
    </citation>
    <scope>NUCLEOTIDE SEQUENCE [LARGE SCALE GENOMIC DNA]</scope>
    <source>
        <strain evidence="2 3">NCTC13833</strain>
    </source>
</reference>
<reference evidence="1" key="4">
    <citation type="submission" date="2024-05" db="EMBL/GenBank/DDBJ databases">
        <authorList>
            <person name="Sun Q."/>
            <person name="Sedlacek I."/>
        </authorList>
    </citation>
    <scope>NUCLEOTIDE SEQUENCE</scope>
    <source>
        <strain evidence="1">CCM 4175</strain>
    </source>
</reference>
<evidence type="ECO:0000313" key="1">
    <source>
        <dbReference type="EMBL" id="GGA81295.1"/>
    </source>
</evidence>
<evidence type="ECO:0000313" key="4">
    <source>
        <dbReference type="Proteomes" id="UP000652995"/>
    </source>
</evidence>
<dbReference type="AlphaFoldDB" id="A0A240C3A7"/>
<keyword evidence="4" id="KW-1185">Reference proteome</keyword>
<dbReference type="OrthoDB" id="2412839at2"/>
<dbReference type="KEGG" id="smus:C7J88_00590"/>
<evidence type="ECO:0000313" key="3">
    <source>
        <dbReference type="Proteomes" id="UP000243706"/>
    </source>
</evidence>
<proteinExistence type="predicted"/>
<evidence type="ECO:0000313" key="2">
    <source>
        <dbReference type="EMBL" id="SNW01588.1"/>
    </source>
</evidence>
<dbReference type="Proteomes" id="UP000652995">
    <property type="component" value="Unassembled WGS sequence"/>
</dbReference>
<dbReference type="Proteomes" id="UP000243706">
    <property type="component" value="Chromosome 1"/>
</dbReference>
<organism evidence="2 3">
    <name type="scientific">Staphylococcus muscae</name>
    <dbReference type="NCBI Taxonomy" id="1294"/>
    <lineage>
        <taxon>Bacteria</taxon>
        <taxon>Bacillati</taxon>
        <taxon>Bacillota</taxon>
        <taxon>Bacilli</taxon>
        <taxon>Bacillales</taxon>
        <taxon>Staphylococcaceae</taxon>
        <taxon>Staphylococcus</taxon>
    </lineage>
</organism>
<dbReference type="EMBL" id="BMCB01000001">
    <property type="protein sequence ID" value="GGA81295.1"/>
    <property type="molecule type" value="Genomic_DNA"/>
</dbReference>
<accession>A0A240C3A7</accession>
<sequence length="106" mass="12013">MNNLLIIKLTGEKPKNKQEIIERASSGWKISPKRLNDVKYVVVLYQQIVIATYQLGKMLTYNKNIAKVTKLDLTETKDLDIVGQDVSYPTSNPATISSLDNLFKNK</sequence>
<reference evidence="1" key="1">
    <citation type="journal article" date="2014" name="Int. J. Syst. Evol. Microbiol.">
        <title>Complete genome of a new Firmicutes species belonging to the dominant human colonic microbiota ('Ruminococcus bicirculans') reveals two chromosomes and a selective capacity to utilize plant glucans.</title>
        <authorList>
            <consortium name="NISC Comparative Sequencing Program"/>
            <person name="Wegmann U."/>
            <person name="Louis P."/>
            <person name="Goesmann A."/>
            <person name="Henrissat B."/>
            <person name="Duncan S.H."/>
            <person name="Flint H.J."/>
        </authorList>
    </citation>
    <scope>NUCLEOTIDE SEQUENCE</scope>
    <source>
        <strain evidence="1">CCM 4175</strain>
    </source>
</reference>
<protein>
    <submittedName>
        <fullName evidence="2">Uncharacterized protein</fullName>
    </submittedName>
</protein>
<gene>
    <name evidence="1" type="ORF">GCM10007183_01820</name>
    <name evidence="2" type="ORF">SAMEA4412661_00770</name>
</gene>